<evidence type="ECO:0000256" key="5">
    <source>
        <dbReference type="SAM" id="Phobius"/>
    </source>
</evidence>
<comment type="caution">
    <text evidence="7">The sequence shown here is derived from an EMBL/GenBank/DDBJ whole genome shotgun (WGS) entry which is preliminary data.</text>
</comment>
<dbReference type="RefSeq" id="WP_108685195.1">
    <property type="nucleotide sequence ID" value="NZ_QCYK01000001.1"/>
</dbReference>
<accession>A0A2T7BLM5</accession>
<keyword evidence="4 5" id="KW-0472">Membrane</keyword>
<proteinExistence type="predicted"/>
<comment type="subcellular location">
    <subcellularLocation>
        <location evidence="1">Membrane</location>
        <topology evidence="1">Multi-pass membrane protein</topology>
    </subcellularLocation>
</comment>
<dbReference type="Proteomes" id="UP000244450">
    <property type="component" value="Unassembled WGS sequence"/>
</dbReference>
<name>A0A2T7BLM5_9BACT</name>
<feature type="transmembrane region" description="Helical" evidence="5">
    <location>
        <begin position="79"/>
        <end position="101"/>
    </location>
</feature>
<evidence type="ECO:0000256" key="3">
    <source>
        <dbReference type="ARBA" id="ARBA00022989"/>
    </source>
</evidence>
<dbReference type="PROSITE" id="PS51257">
    <property type="entry name" value="PROKAR_LIPOPROTEIN"/>
    <property type="match status" value="1"/>
</dbReference>
<evidence type="ECO:0000313" key="8">
    <source>
        <dbReference type="Proteomes" id="UP000244450"/>
    </source>
</evidence>
<dbReference type="GO" id="GO:0030416">
    <property type="term" value="P:methylamine metabolic process"/>
    <property type="evidence" value="ECO:0007669"/>
    <property type="project" value="InterPro"/>
</dbReference>
<keyword evidence="2 5" id="KW-0812">Transmembrane</keyword>
<evidence type="ECO:0000259" key="6">
    <source>
        <dbReference type="Pfam" id="PF07291"/>
    </source>
</evidence>
<gene>
    <name evidence="7" type="ORF">DCC81_03485</name>
</gene>
<dbReference type="EMBL" id="QCYK01000001">
    <property type="protein sequence ID" value="PUZ28556.1"/>
    <property type="molecule type" value="Genomic_DNA"/>
</dbReference>
<feature type="transmembrane region" description="Helical" evidence="5">
    <location>
        <begin position="51"/>
        <end position="72"/>
    </location>
</feature>
<reference evidence="7 8" key="1">
    <citation type="submission" date="2018-04" db="EMBL/GenBank/DDBJ databases">
        <title>Chitinophaga fuyangensis sp. nov., isolated from soil in a chemical factory.</title>
        <authorList>
            <person name="Chen K."/>
        </authorList>
    </citation>
    <scope>NUCLEOTIDE SEQUENCE [LARGE SCALE GENOMIC DNA]</scope>
    <source>
        <strain evidence="7 8">LY-1</strain>
    </source>
</reference>
<dbReference type="InterPro" id="IPR009908">
    <property type="entry name" value="Methylamine_util_MauE"/>
</dbReference>
<keyword evidence="8" id="KW-1185">Reference proteome</keyword>
<organism evidence="7 8">
    <name type="scientific">Chitinophaga parva</name>
    <dbReference type="NCBI Taxonomy" id="2169414"/>
    <lineage>
        <taxon>Bacteria</taxon>
        <taxon>Pseudomonadati</taxon>
        <taxon>Bacteroidota</taxon>
        <taxon>Chitinophagia</taxon>
        <taxon>Chitinophagales</taxon>
        <taxon>Chitinophagaceae</taxon>
        <taxon>Chitinophaga</taxon>
    </lineage>
</organism>
<evidence type="ECO:0000256" key="4">
    <source>
        <dbReference type="ARBA" id="ARBA00023136"/>
    </source>
</evidence>
<dbReference type="OrthoDB" id="680026at2"/>
<keyword evidence="3 5" id="KW-1133">Transmembrane helix</keyword>
<feature type="transmembrane region" description="Helical" evidence="5">
    <location>
        <begin position="121"/>
        <end position="138"/>
    </location>
</feature>
<dbReference type="AlphaFoldDB" id="A0A2T7BLM5"/>
<evidence type="ECO:0000313" key="7">
    <source>
        <dbReference type="EMBL" id="PUZ28556.1"/>
    </source>
</evidence>
<feature type="domain" description="Methylamine utilisation protein MauE" evidence="6">
    <location>
        <begin position="13"/>
        <end position="136"/>
    </location>
</feature>
<protein>
    <recommendedName>
        <fullName evidence="6">Methylamine utilisation protein MauE domain-containing protein</fullName>
    </recommendedName>
</protein>
<evidence type="ECO:0000256" key="2">
    <source>
        <dbReference type="ARBA" id="ARBA00022692"/>
    </source>
</evidence>
<sequence>MEWASKKAGSLTSFIIACLLQVLFCYAAISKVSDMEKFRTEVGQSPLLTYFVGFIVIAVPVTELIAVGLLFFTKTRLLGMYLSLFLMASFTAYIIAIMKFAAYVPCSCGGILSGMNWSQHLAFNCLFTGLALTGVVIVERQTPAQVNHKIYLPAYLLR</sequence>
<evidence type="ECO:0000256" key="1">
    <source>
        <dbReference type="ARBA" id="ARBA00004141"/>
    </source>
</evidence>
<dbReference type="Pfam" id="PF07291">
    <property type="entry name" value="MauE"/>
    <property type="match status" value="1"/>
</dbReference>
<dbReference type="GO" id="GO:0016020">
    <property type="term" value="C:membrane"/>
    <property type="evidence" value="ECO:0007669"/>
    <property type="project" value="UniProtKB-SubCell"/>
</dbReference>